<feature type="non-terminal residue" evidence="3">
    <location>
        <position position="1"/>
    </location>
</feature>
<evidence type="ECO:0000313" key="4">
    <source>
        <dbReference type="Proteomes" id="UP000619265"/>
    </source>
</evidence>
<dbReference type="CDD" id="cd09917">
    <property type="entry name" value="F-box_SF"/>
    <property type="match status" value="1"/>
</dbReference>
<dbReference type="Gramene" id="Jr03_05320_p1">
    <property type="protein sequence ID" value="cds.Jr03_05320_p1"/>
    <property type="gene ID" value="Jr03_05320"/>
</dbReference>
<sequence length="279" mass="31083">YLLHCFLISIFKFKSGASSMSLTSSATISPPWEVLALVAHHLDPRTLAIASCVCKSWTISMSLDLLWKPLCNTHFPSLSDIHFTDLTVPYHRLYAIGHTAARRRLQTPRKPRLSLDSLIFAINIRTRTSHIASLEKHGQELQVDPGGVFKFDVDVNYESPASMFDDLGDVKITWNVILRGWRGIFTMMDCEGKVSFSPGAEGWFSEELPSPGCCSSEVASGMVADVKLGFCGRRSESGGVRKVRAEKVSVGILSIVNWRYVNMDDGLRYLQHFLVPSDV</sequence>
<comment type="pathway">
    <text evidence="1">Protein modification; protein ubiquitination.</text>
</comment>
<dbReference type="Proteomes" id="UP000619265">
    <property type="component" value="Unassembled WGS sequence"/>
</dbReference>
<comment type="subcellular location">
    <subcellularLocation>
        <location evidence="1">Nucleus</location>
    </subcellularLocation>
</comment>
<name>A0A833XYY7_JUGRE</name>
<comment type="caution">
    <text evidence="3">The sequence shown here is derived from an EMBL/GenBank/DDBJ whole genome shotgun (WGS) entry which is preliminary data.</text>
</comment>
<reference evidence="3" key="2">
    <citation type="submission" date="2020-03" db="EMBL/GenBank/DDBJ databases">
        <title>Walnut 2.0.</title>
        <authorList>
            <person name="Marrano A."/>
            <person name="Britton M."/>
            <person name="Zimin A.V."/>
            <person name="Zaini P.A."/>
            <person name="Workman R."/>
            <person name="Puiu D."/>
            <person name="Bianco L."/>
            <person name="Allen B.J."/>
            <person name="Troggio M."/>
            <person name="Leslie C.A."/>
            <person name="Timp W."/>
            <person name="Dendekar A."/>
            <person name="Salzberg S.L."/>
            <person name="Neale D.B."/>
        </authorList>
    </citation>
    <scope>NUCLEOTIDE SEQUENCE</scope>
    <source>
        <tissue evidence="3">Leaves</tissue>
    </source>
</reference>
<organism evidence="3 4">
    <name type="scientific">Juglans regia</name>
    <name type="common">English walnut</name>
    <dbReference type="NCBI Taxonomy" id="51240"/>
    <lineage>
        <taxon>Eukaryota</taxon>
        <taxon>Viridiplantae</taxon>
        <taxon>Streptophyta</taxon>
        <taxon>Embryophyta</taxon>
        <taxon>Tracheophyta</taxon>
        <taxon>Spermatophyta</taxon>
        <taxon>Magnoliopsida</taxon>
        <taxon>eudicotyledons</taxon>
        <taxon>Gunneridae</taxon>
        <taxon>Pentapetalae</taxon>
        <taxon>rosids</taxon>
        <taxon>fabids</taxon>
        <taxon>Fagales</taxon>
        <taxon>Juglandaceae</taxon>
        <taxon>Juglans</taxon>
    </lineage>
</organism>
<comment type="function">
    <text evidence="1">Acts as a component of a SCF E3 ubiquitin ligase complexes.</text>
</comment>
<gene>
    <name evidence="3" type="ORF">F2P56_006123</name>
</gene>
<dbReference type="GO" id="GO:0031146">
    <property type="term" value="P:SCF-dependent proteasomal ubiquitin-dependent protein catabolic process"/>
    <property type="evidence" value="ECO:0007669"/>
    <property type="project" value="UniProtKB-UniRule"/>
</dbReference>
<accession>A0A833XYY7</accession>
<evidence type="ECO:0000259" key="2">
    <source>
        <dbReference type="Pfam" id="PF12937"/>
    </source>
</evidence>
<dbReference type="GO" id="GO:0019005">
    <property type="term" value="C:SCF ubiquitin ligase complex"/>
    <property type="evidence" value="ECO:0007669"/>
    <property type="project" value="UniProtKB-UniRule"/>
</dbReference>
<proteinExistence type="predicted"/>
<comment type="subunit">
    <text evidence="1">Component of the SCF-type E3 ligase complex.</text>
</comment>
<keyword evidence="1" id="KW-0833">Ubl conjugation pathway</keyword>
<dbReference type="AlphaFoldDB" id="A0A833XYY7"/>
<protein>
    <recommendedName>
        <fullName evidence="1">F-box protein</fullName>
    </recommendedName>
</protein>
<reference evidence="3" key="1">
    <citation type="submission" date="2015-10" db="EMBL/GenBank/DDBJ databases">
        <authorList>
            <person name="Martinez-Garcia P.J."/>
            <person name="Crepeau M.W."/>
            <person name="Puiu D."/>
            <person name="Gonzalez-Ibeas D."/>
            <person name="Whalen J."/>
            <person name="Stevens K."/>
            <person name="Paul R."/>
            <person name="Butterfield T."/>
            <person name="Britton M."/>
            <person name="Reagan R."/>
            <person name="Chakraborty S."/>
            <person name="Walawage S.L."/>
            <person name="Vasquez-Gross H.A."/>
            <person name="Cardeno C."/>
            <person name="Famula R."/>
            <person name="Pratt K."/>
            <person name="Kuruganti S."/>
            <person name="Aradhya M.K."/>
            <person name="Leslie C.A."/>
            <person name="Dandekar A.M."/>
            <person name="Salzberg S.L."/>
            <person name="Wegrzyn J.L."/>
            <person name="Langley C.H."/>
            <person name="Neale D.B."/>
        </authorList>
    </citation>
    <scope>NUCLEOTIDE SEQUENCE</scope>
    <source>
        <tissue evidence="3">Leaves</tissue>
    </source>
</reference>
<dbReference type="EMBL" id="LIHL02000003">
    <property type="protein sequence ID" value="KAF5474208.1"/>
    <property type="molecule type" value="Genomic_DNA"/>
</dbReference>
<dbReference type="Gene3D" id="1.20.1280.50">
    <property type="match status" value="1"/>
</dbReference>
<dbReference type="Pfam" id="PF12937">
    <property type="entry name" value="F-box-like"/>
    <property type="match status" value="1"/>
</dbReference>
<dbReference type="SUPFAM" id="SSF81383">
    <property type="entry name" value="F-box domain"/>
    <property type="match status" value="1"/>
</dbReference>
<dbReference type="InterPro" id="IPR036047">
    <property type="entry name" value="F-box-like_dom_sf"/>
</dbReference>
<dbReference type="InterPro" id="IPR001810">
    <property type="entry name" value="F-box_dom"/>
</dbReference>
<dbReference type="GO" id="GO:0005634">
    <property type="term" value="C:nucleus"/>
    <property type="evidence" value="ECO:0007669"/>
    <property type="project" value="UniProtKB-SubCell"/>
</dbReference>
<dbReference type="GO" id="GO:0016567">
    <property type="term" value="P:protein ubiquitination"/>
    <property type="evidence" value="ECO:0007669"/>
    <property type="project" value="UniProtKB-UniRule"/>
</dbReference>
<keyword evidence="1" id="KW-0539">Nucleus</keyword>
<feature type="domain" description="F-box" evidence="2">
    <location>
        <begin position="31"/>
        <end position="72"/>
    </location>
</feature>
<evidence type="ECO:0000256" key="1">
    <source>
        <dbReference type="RuleBase" id="RU369085"/>
    </source>
</evidence>
<dbReference type="PANTHER" id="PTHR12874">
    <property type="entry name" value="F-BOX ONLY PROTEIN 48-RELATED"/>
    <property type="match status" value="1"/>
</dbReference>
<dbReference type="PANTHER" id="PTHR12874:SF16">
    <property type="entry name" value="OS01G0800800 PROTEIN"/>
    <property type="match status" value="1"/>
</dbReference>
<evidence type="ECO:0000313" key="3">
    <source>
        <dbReference type="EMBL" id="KAF5474208.1"/>
    </source>
</evidence>